<keyword evidence="1" id="KW-0614">Plasmid</keyword>
<evidence type="ECO:0000313" key="2">
    <source>
        <dbReference type="EMBL" id="MTE91378.1"/>
    </source>
</evidence>
<dbReference type="EMBL" id="WCEW01000033">
    <property type="protein sequence ID" value="MTE91378.1"/>
    <property type="molecule type" value="Genomic_DNA"/>
</dbReference>
<sequence>MHNVSLMEETLRKMRKHGSQTVEVTQSLEAFGRYKSRPAFQDWIYRLKKGERLPRGRYFVGKKPGRPLQIIDDFFYR</sequence>
<geneLocation type="plasmid" evidence="1">
    <name>pHNFP671</name>
</geneLocation>
<reference evidence="2 3" key="2">
    <citation type="submission" date="2019-10" db="EMBL/GenBank/DDBJ databases">
        <title>Comparative genomic analysis of antimicrobial resistant Escherichia coli of diverse origin.</title>
        <authorList>
            <person name="Ghatak S."/>
            <person name="Milton A.P."/>
            <person name="Rhetso K."/>
            <person name="Purkait D."/>
            <person name="Das S."/>
            <person name="Puro K.-U."/>
            <person name="Shakuntala I."/>
            <person name="Sen A."/>
            <person name="Sanjukta R."/>
            <person name="Priya G.B."/>
            <person name="Mawlong M."/>
            <person name="Lyngdoh V."/>
            <person name="Rynghang J."/>
            <person name="Mawphlang B.L."/>
        </authorList>
    </citation>
    <scope>NUCLEOTIDE SEQUENCE [LARGE SCALE GENOMIC DNA]</scope>
    <source>
        <strain evidence="2 3">SE161</strain>
    </source>
</reference>
<organism evidence="1">
    <name type="scientific">Escherichia coli</name>
    <dbReference type="NCBI Taxonomy" id="562"/>
    <lineage>
        <taxon>Bacteria</taxon>
        <taxon>Pseudomonadati</taxon>
        <taxon>Pseudomonadota</taxon>
        <taxon>Gammaproteobacteria</taxon>
        <taxon>Enterobacterales</taxon>
        <taxon>Enterobacteriaceae</taxon>
        <taxon>Escherichia</taxon>
    </lineage>
</organism>
<proteinExistence type="predicted"/>
<dbReference type="AlphaFoldDB" id="A0A0C5PIZ2"/>
<accession>A0A0C5PIZ2</accession>
<dbReference type="Proteomes" id="UP000486847">
    <property type="component" value="Unassembled WGS sequence"/>
</dbReference>
<dbReference type="EMBL" id="KP324830">
    <property type="protein sequence ID" value="AJQ17226.1"/>
    <property type="molecule type" value="Genomic_DNA"/>
</dbReference>
<evidence type="ECO:0000313" key="1">
    <source>
        <dbReference type="EMBL" id="AJQ17226.1"/>
    </source>
</evidence>
<evidence type="ECO:0000313" key="3">
    <source>
        <dbReference type="Proteomes" id="UP000486847"/>
    </source>
</evidence>
<reference evidence="1" key="1">
    <citation type="submission" date="2014-12" db="EMBL/GenBank/DDBJ databases">
        <title>Detection a broad host range IncP plasmid carrying cfr gene from extended-spectrum cephalosporin-resistant Escherichia coli.</title>
        <authorList>
            <person name="Liu X.-Q."/>
            <person name="Liu J.-H."/>
            <person name="Zeng Z.-l."/>
        </authorList>
    </citation>
    <scope>NUCLEOTIDE SEQUENCE</scope>
    <source>
        <strain evidence="1">FP671</strain>
        <plasmid evidence="1">pHNFP671</plasmid>
    </source>
</reference>
<protein>
    <submittedName>
        <fullName evidence="1">Uncharacterized protein</fullName>
    </submittedName>
</protein>
<dbReference type="PATRIC" id="fig|562.7267.peg.4805"/>
<gene>
    <name evidence="2" type="ORF">F9B07_21660</name>
</gene>
<name>A0A0C5PIZ2_ECOLX</name>